<feature type="region of interest" description="Disordered" evidence="3">
    <location>
        <begin position="333"/>
        <end position="392"/>
    </location>
</feature>
<feature type="region of interest" description="Disordered" evidence="3">
    <location>
        <begin position="94"/>
        <end position="124"/>
    </location>
</feature>
<feature type="compositionally biased region" description="Polar residues" evidence="3">
    <location>
        <begin position="2149"/>
        <end position="2179"/>
    </location>
</feature>
<feature type="compositionally biased region" description="Low complexity" evidence="3">
    <location>
        <begin position="368"/>
        <end position="378"/>
    </location>
</feature>
<feature type="region of interest" description="Disordered" evidence="3">
    <location>
        <begin position="531"/>
        <end position="587"/>
    </location>
</feature>
<feature type="region of interest" description="Disordered" evidence="3">
    <location>
        <begin position="803"/>
        <end position="856"/>
    </location>
</feature>
<feature type="compositionally biased region" description="Low complexity" evidence="3">
    <location>
        <begin position="958"/>
        <end position="968"/>
    </location>
</feature>
<keyword evidence="1 2" id="KW-0175">Coiled coil</keyword>
<feature type="coiled-coil region" evidence="2">
    <location>
        <begin position="2000"/>
        <end position="2027"/>
    </location>
</feature>
<evidence type="ECO:0000256" key="1">
    <source>
        <dbReference type="ARBA" id="ARBA00023054"/>
    </source>
</evidence>
<gene>
    <name evidence="4" type="ORF">AJ80_03175</name>
</gene>
<name>A0A2B7YLL1_POLH7</name>
<feature type="region of interest" description="Disordered" evidence="3">
    <location>
        <begin position="1287"/>
        <end position="1308"/>
    </location>
</feature>
<dbReference type="STRING" id="1447883.A0A2B7YLL1"/>
<feature type="region of interest" description="Disordered" evidence="3">
    <location>
        <begin position="949"/>
        <end position="968"/>
    </location>
</feature>
<feature type="compositionally biased region" description="Low complexity" evidence="3">
    <location>
        <begin position="1292"/>
        <end position="1303"/>
    </location>
</feature>
<feature type="region of interest" description="Disordered" evidence="3">
    <location>
        <begin position="1961"/>
        <end position="1985"/>
    </location>
</feature>
<comment type="caution">
    <text evidence="4">The sequence shown here is derived from an EMBL/GenBank/DDBJ whole genome shotgun (WGS) entry which is preliminary data.</text>
</comment>
<feature type="region of interest" description="Disordered" evidence="3">
    <location>
        <begin position="158"/>
        <end position="214"/>
    </location>
</feature>
<feature type="compositionally biased region" description="Polar residues" evidence="3">
    <location>
        <begin position="1056"/>
        <end position="1065"/>
    </location>
</feature>
<feature type="region of interest" description="Disordered" evidence="3">
    <location>
        <begin position="681"/>
        <end position="721"/>
    </location>
</feature>
<dbReference type="PANTHER" id="PTHR32083:SF0">
    <property type="entry name" value="CILIA AND FLAGELLA-ASSOCIATED PROTEIN 58"/>
    <property type="match status" value="1"/>
</dbReference>
<feature type="region of interest" description="Disordered" evidence="3">
    <location>
        <begin position="1408"/>
        <end position="1447"/>
    </location>
</feature>
<feature type="compositionally biased region" description="Pro residues" evidence="3">
    <location>
        <begin position="1186"/>
        <end position="1213"/>
    </location>
</feature>
<evidence type="ECO:0008006" key="6">
    <source>
        <dbReference type="Google" id="ProtNLM"/>
    </source>
</evidence>
<feature type="compositionally biased region" description="Polar residues" evidence="3">
    <location>
        <begin position="826"/>
        <end position="845"/>
    </location>
</feature>
<dbReference type="PANTHER" id="PTHR32083">
    <property type="entry name" value="CILIA AND FLAGELLA-ASSOCIATED PROTEIN 58-RELATED"/>
    <property type="match status" value="1"/>
</dbReference>
<feature type="compositionally biased region" description="Basic and acidic residues" evidence="3">
    <location>
        <begin position="1417"/>
        <end position="1427"/>
    </location>
</feature>
<feature type="compositionally biased region" description="Low complexity" evidence="3">
    <location>
        <begin position="533"/>
        <end position="544"/>
    </location>
</feature>
<feature type="compositionally biased region" description="Basic and acidic residues" evidence="3">
    <location>
        <begin position="349"/>
        <end position="358"/>
    </location>
</feature>
<dbReference type="EMBL" id="PDNA01000034">
    <property type="protein sequence ID" value="PGH21507.1"/>
    <property type="molecule type" value="Genomic_DNA"/>
</dbReference>
<keyword evidence="5" id="KW-1185">Reference proteome</keyword>
<feature type="coiled-coil region" evidence="2">
    <location>
        <begin position="1535"/>
        <end position="1629"/>
    </location>
</feature>
<feature type="coiled-coil region" evidence="2">
    <location>
        <begin position="1732"/>
        <end position="1865"/>
    </location>
</feature>
<feature type="compositionally biased region" description="Polar residues" evidence="3">
    <location>
        <begin position="1971"/>
        <end position="1983"/>
    </location>
</feature>
<organism evidence="4 5">
    <name type="scientific">Polytolypa hystricis (strain UAMH7299)</name>
    <dbReference type="NCBI Taxonomy" id="1447883"/>
    <lineage>
        <taxon>Eukaryota</taxon>
        <taxon>Fungi</taxon>
        <taxon>Dikarya</taxon>
        <taxon>Ascomycota</taxon>
        <taxon>Pezizomycotina</taxon>
        <taxon>Eurotiomycetes</taxon>
        <taxon>Eurotiomycetidae</taxon>
        <taxon>Onygenales</taxon>
        <taxon>Onygenales incertae sedis</taxon>
        <taxon>Polytolypa</taxon>
    </lineage>
</organism>
<feature type="compositionally biased region" description="Polar residues" evidence="3">
    <location>
        <begin position="545"/>
        <end position="554"/>
    </location>
</feature>
<protein>
    <recommendedName>
        <fullName evidence="6">Myosin class II heavy chain</fullName>
    </recommendedName>
</protein>
<feature type="compositionally biased region" description="Low complexity" evidence="3">
    <location>
        <begin position="95"/>
        <end position="104"/>
    </location>
</feature>
<feature type="compositionally biased region" description="Basic and acidic residues" evidence="3">
    <location>
        <begin position="1225"/>
        <end position="1235"/>
    </location>
</feature>
<feature type="region of interest" description="Disordered" evidence="3">
    <location>
        <begin position="2130"/>
        <end position="2280"/>
    </location>
</feature>
<feature type="compositionally biased region" description="Polar residues" evidence="3">
    <location>
        <begin position="2132"/>
        <end position="2141"/>
    </location>
</feature>
<feature type="compositionally biased region" description="Polar residues" evidence="3">
    <location>
        <begin position="58"/>
        <end position="71"/>
    </location>
</feature>
<sequence length="2280" mass="250183">MVQHLAYPKFDIPCVKIPGTILKSGKQVLAAVGDTETSHLAVDSANPAFHFSPAPVAEQNSPAQNRSTSTASLLQRSVTPGPSSLRVVPTVGQYPITSPQLSPLPTLPKYPRDSESLLSSSPEHKRAESSYYTAAWGSPYATPSPRRLSWSLKSFQGNLSPGARDTSPTSMRSGRPKTSGANNNDSLRPEPPRLSKRFYGSIGRGRSSRQGGKTIKDFTQDWINQYLSGQPRTERTNWLSDDSGESEAGSFWTARNHLGEDQSEGWLGLEDDREDEDHLKTPTTTTFFARKAKATSARSESLRPRVSHISKKSTDTLTQEDFWDFGHDQVAMTTPLPDKEDAQTGPDSMMKESRESPPIDKPLPPAPAAEAASLSQQPGPSSIPATRTHKRKIPRRNRQYVIGLPRFDQRGTVEKLLTPIDVENRLKDWEAKGYNTQAFDAATPDAGEGISSSRPLFPDPADNQKAWSDGTCNVHFPDHTVWEAYVEFLKEEKLRALGVFLDEPAPVPTPGSLPMSQTPSQFAIPGITPPIPASSAASNPFNNPTTTFSPAFNQSTQASSQLGSLASPSSPFGMPGVSTLSNQPSILGTDIPLSPGYPFLPFQPTPPAQGTFTPQSFFNLPRNGISPVGTTNLQNLNGVVAPVSPLVPEDVKGFPGTNNIFSQLRHQVPSQSIDLSQDDAATLISPPSDKSAVRIEADSDTIESSSGPEIAHPTPRGHRHNVSETLQKGVEQSDYHLEDSIRRQLEEEDAPNPQDGLMKSRWAIPEDNERPPERFLSNIQTDPSSQQLLFGERYQNDHLPLDDAEINTNPSLSASPAHGDFGHQNIMGSQTNSFHRARASTNSFQPRHRSRTSVSTLNVEAQEFDPTASFGFNDFSFGGNSFQPASNFQATSSIFSPGLSQNTSHSATSSNFNIAAVPFGHREPISSTSNFKFSAASFNVDAPAFNPGASLSSQTDGNSFSNTNTSASSQPKIFNNFDALAPVVKPDKRSKAIPIIRPEEVQKPSPAPEDKSSTEMDPAQFDQGRQKRVRHGKDDGNQEPLFATPVELPAEDKDVVTTNALSSNDAKLVDDEGTSASIAPGKSIDAAVPASTLNTGRNEKRPNEDTEEPADQASTKPATDIPKALAEDMPSVVEKKSSILKPTAAPFEFKPALITSAPKERPIKQPSLSRKSAGLEASRYAVLSPPQSPTPSPKYSPAQPPPEKLPEAPSPPRPSDDSLSEELPESEKDGEHDSLDEQEIDAVMRQLNEDDSDIGIERSATPLQPQHAVHDQGVSEALLSGLQLAPPSVVRSGAPSPSTPGTPVQTHDLPKLNTGIDIEAPHVLSPQKSVQTGNQSPVRHLNNPDLEEHISDWDDAISSGEDEKLQHRSRFFDTHVNDIVGNILEDRLDPLERTLSVIQHSVALLASRSVSQSQSQRRSETAEVEHSDADDEDDEEPRYRSISPYSKKDRRVDKIKQAVLEALSTSQAIRKESKDMTPPVELGAIHSTLAELKELAVSKPPEAEPIDLVKVIEEAISNHPKLNVETDTIDYKNENEKLKLQIDGLQSMLRLADERAEKEHRSRRDVQDSLAECQRLLKFAEEDASSHRDASLKADAALSDLRDRKLPEIERIEKQSALLQENQADLQVTLAELSDKNIALQGTLDEYRISGDQWRSEIQSVKSDNKELRRTIGLMKSQMESSMGARQALRAKFDQLQGDMVNATRDIARDQASWRKKEEDMAAKYNALKASYDREVRLREKLELDIADLEQQEKEATKLRFIFGQSQQENARLEDMVATLRQESHEYQTKAARFERDFNDARESSRVEIQRARTAMESELESANNQVNYIRAELESQLGRLQNQLESVQMDADTAKARHELLLEEARDAKSMALGEAADSKELALQEQRLLHERTLNDLRERHARALHNTSEDRQRGDSHLMELVALRDEKIHHLQDKVVHLEEKLEVAKSAARAAAQAARSAKGAPIASPNHTTSPSMSFSRGSDIPEKISPQALRESIIVLQDQLQQREGRLEELEHELSLVDKDAPNKIKDKETEINWLRELLGVRLDDLQDIITTLSQPSFNQQAVRDAAIRLRANLQMEQQVKERAMNGGGQTFPSLSSISNLAASPRAIPLAAAAAWGNWRKGRETSVTSNTPGSTGDHRTPSKSTNSQNFLSGLLTPPSSNVRQTPTNSSAPPANLPMGSRRTYSESQPLRSYSGSSSGQRALSSRQAEKMPALAMEPPSTPPLLRKSSYDRDAEAASYGDSAYGDDSDSMMGGIVSRDELISPSEEPFGPAI</sequence>
<evidence type="ECO:0000256" key="3">
    <source>
        <dbReference type="SAM" id="MobiDB-lite"/>
    </source>
</evidence>
<feature type="compositionally biased region" description="Low complexity" evidence="3">
    <location>
        <begin position="200"/>
        <end position="212"/>
    </location>
</feature>
<evidence type="ECO:0000313" key="5">
    <source>
        <dbReference type="Proteomes" id="UP000224634"/>
    </source>
</evidence>
<accession>A0A2B7YLL1</accession>
<feature type="region of interest" description="Disordered" evidence="3">
    <location>
        <begin position="51"/>
        <end position="71"/>
    </location>
</feature>
<reference evidence="4 5" key="1">
    <citation type="submission" date="2017-10" db="EMBL/GenBank/DDBJ databases">
        <title>Comparative genomics in systemic dimorphic fungi from Ajellomycetaceae.</title>
        <authorList>
            <person name="Munoz J.F."/>
            <person name="Mcewen J.G."/>
            <person name="Clay O.K."/>
            <person name="Cuomo C.A."/>
        </authorList>
    </citation>
    <scope>NUCLEOTIDE SEQUENCE [LARGE SCALE GENOMIC DNA]</scope>
    <source>
        <strain evidence="4 5">UAMH7299</strain>
    </source>
</reference>
<feature type="region of interest" description="Disordered" evidence="3">
    <location>
        <begin position="992"/>
        <end position="1272"/>
    </location>
</feature>
<evidence type="ECO:0000313" key="4">
    <source>
        <dbReference type="EMBL" id="PGH21507.1"/>
    </source>
</evidence>
<evidence type="ECO:0000256" key="2">
    <source>
        <dbReference type="SAM" id="Coils"/>
    </source>
</evidence>
<dbReference type="Proteomes" id="UP000224634">
    <property type="component" value="Unassembled WGS sequence"/>
</dbReference>
<feature type="compositionally biased region" description="Basic and acidic residues" evidence="3">
    <location>
        <begin position="997"/>
        <end position="1014"/>
    </location>
</feature>
<proteinExistence type="predicted"/>
<feature type="compositionally biased region" description="Low complexity" evidence="3">
    <location>
        <begin position="555"/>
        <end position="571"/>
    </location>
</feature>
<feature type="compositionally biased region" description="Low complexity" evidence="3">
    <location>
        <begin position="2194"/>
        <end position="2213"/>
    </location>
</feature>
<dbReference type="GO" id="GO:0005856">
    <property type="term" value="C:cytoskeleton"/>
    <property type="evidence" value="ECO:0007669"/>
    <property type="project" value="TreeGrafter"/>
</dbReference>
<dbReference type="OrthoDB" id="1293114at2759"/>